<keyword evidence="5 9" id="KW-0028">Amino-acid biosynthesis</keyword>
<dbReference type="AlphaFoldDB" id="A0A9X1PGL4"/>
<sequence length="217" mass="24436">MKIKVCGLRQQDNIEKVVALQPNFIGFIFYEKSPRYVGEDLDEEFVKSIPKNIKKVGVFVNASPSHILATVKKFDLQYAQLHGNEMPDTCRSIRQKGVNVIKAFSIDASFNFAMLNNYKSFCDLFLFDTKGDAPGGNGVPFDWNLLKKYDNEKPFLLSGGISVDNVDDIIALSKTLPIYGIDVNSQFETEPGVKDIAKLEELFNLVRVKEKEEAEAQ</sequence>
<accession>A0A9X1PGL4</accession>
<evidence type="ECO:0000256" key="8">
    <source>
        <dbReference type="ARBA" id="ARBA00023235"/>
    </source>
</evidence>
<protein>
    <recommendedName>
        <fullName evidence="4 9">N-(5'-phosphoribosyl)anthranilate isomerase</fullName>
        <shortName evidence="9">PRAI</shortName>
        <ecNumber evidence="3 9">5.3.1.24</ecNumber>
    </recommendedName>
</protein>
<dbReference type="PANTHER" id="PTHR42894:SF1">
    <property type="entry name" value="N-(5'-PHOSPHORIBOSYL)ANTHRANILATE ISOMERASE"/>
    <property type="match status" value="1"/>
</dbReference>
<dbReference type="GO" id="GO:0000162">
    <property type="term" value="P:L-tryptophan biosynthetic process"/>
    <property type="evidence" value="ECO:0007669"/>
    <property type="project" value="UniProtKB-UniRule"/>
</dbReference>
<dbReference type="HAMAP" id="MF_00135">
    <property type="entry name" value="PRAI"/>
    <property type="match status" value="1"/>
</dbReference>
<dbReference type="SUPFAM" id="SSF51366">
    <property type="entry name" value="Ribulose-phoshate binding barrel"/>
    <property type="match status" value="1"/>
</dbReference>
<feature type="domain" description="N-(5'phosphoribosyl) anthranilate isomerase (PRAI)" evidence="10">
    <location>
        <begin position="4"/>
        <end position="204"/>
    </location>
</feature>
<evidence type="ECO:0000313" key="11">
    <source>
        <dbReference type="EMBL" id="MCF0043709.1"/>
    </source>
</evidence>
<evidence type="ECO:0000256" key="1">
    <source>
        <dbReference type="ARBA" id="ARBA00001164"/>
    </source>
</evidence>
<evidence type="ECO:0000313" key="12">
    <source>
        <dbReference type="Proteomes" id="UP001139700"/>
    </source>
</evidence>
<evidence type="ECO:0000256" key="7">
    <source>
        <dbReference type="ARBA" id="ARBA00023141"/>
    </source>
</evidence>
<evidence type="ECO:0000256" key="3">
    <source>
        <dbReference type="ARBA" id="ARBA00012572"/>
    </source>
</evidence>
<dbReference type="RefSeq" id="WP_234616436.1">
    <property type="nucleotide sequence ID" value="NZ_CP098806.1"/>
</dbReference>
<dbReference type="CDD" id="cd00405">
    <property type="entry name" value="PRAI"/>
    <property type="match status" value="1"/>
</dbReference>
<organism evidence="11 12">
    <name type="scientific">Dyadobacter fanqingshengii</name>
    <dbReference type="NCBI Taxonomy" id="2906443"/>
    <lineage>
        <taxon>Bacteria</taxon>
        <taxon>Pseudomonadati</taxon>
        <taxon>Bacteroidota</taxon>
        <taxon>Cytophagia</taxon>
        <taxon>Cytophagales</taxon>
        <taxon>Spirosomataceae</taxon>
        <taxon>Dyadobacter</taxon>
    </lineage>
</organism>
<name>A0A9X1PGL4_9BACT</name>
<evidence type="ECO:0000256" key="5">
    <source>
        <dbReference type="ARBA" id="ARBA00022605"/>
    </source>
</evidence>
<dbReference type="EC" id="5.3.1.24" evidence="3 9"/>
<keyword evidence="7 9" id="KW-0057">Aromatic amino acid biosynthesis</keyword>
<evidence type="ECO:0000259" key="10">
    <source>
        <dbReference type="Pfam" id="PF00697"/>
    </source>
</evidence>
<evidence type="ECO:0000256" key="6">
    <source>
        <dbReference type="ARBA" id="ARBA00022822"/>
    </source>
</evidence>
<dbReference type="Proteomes" id="UP001139700">
    <property type="component" value="Unassembled WGS sequence"/>
</dbReference>
<evidence type="ECO:0000256" key="4">
    <source>
        <dbReference type="ARBA" id="ARBA00022272"/>
    </source>
</evidence>
<comment type="pathway">
    <text evidence="2 9">Amino-acid biosynthesis; L-tryptophan biosynthesis; L-tryptophan from chorismate: step 3/5.</text>
</comment>
<dbReference type="GO" id="GO:0004640">
    <property type="term" value="F:phosphoribosylanthranilate isomerase activity"/>
    <property type="evidence" value="ECO:0007669"/>
    <property type="project" value="UniProtKB-UniRule"/>
</dbReference>
<evidence type="ECO:0000256" key="2">
    <source>
        <dbReference type="ARBA" id="ARBA00004664"/>
    </source>
</evidence>
<dbReference type="InterPro" id="IPR013785">
    <property type="entry name" value="Aldolase_TIM"/>
</dbReference>
<proteinExistence type="inferred from homology"/>
<gene>
    <name evidence="9" type="primary">trpF</name>
    <name evidence="11" type="ORF">LXM24_26630</name>
</gene>
<evidence type="ECO:0000256" key="9">
    <source>
        <dbReference type="HAMAP-Rule" id="MF_00135"/>
    </source>
</evidence>
<dbReference type="Gene3D" id="3.20.20.70">
    <property type="entry name" value="Aldolase class I"/>
    <property type="match status" value="1"/>
</dbReference>
<dbReference type="EMBL" id="JAJTTA010000009">
    <property type="protein sequence ID" value="MCF0043709.1"/>
    <property type="molecule type" value="Genomic_DNA"/>
</dbReference>
<comment type="catalytic activity">
    <reaction evidence="1 9">
        <text>N-(5-phospho-beta-D-ribosyl)anthranilate = 1-(2-carboxyphenylamino)-1-deoxy-D-ribulose 5-phosphate</text>
        <dbReference type="Rhea" id="RHEA:21540"/>
        <dbReference type="ChEBI" id="CHEBI:18277"/>
        <dbReference type="ChEBI" id="CHEBI:58613"/>
        <dbReference type="EC" id="5.3.1.24"/>
    </reaction>
</comment>
<keyword evidence="12" id="KW-1185">Reference proteome</keyword>
<comment type="similarity">
    <text evidence="9">Belongs to the TrpF family.</text>
</comment>
<dbReference type="Pfam" id="PF00697">
    <property type="entry name" value="PRAI"/>
    <property type="match status" value="1"/>
</dbReference>
<dbReference type="InterPro" id="IPR011060">
    <property type="entry name" value="RibuloseP-bd_barrel"/>
</dbReference>
<dbReference type="InterPro" id="IPR044643">
    <property type="entry name" value="TrpF_fam"/>
</dbReference>
<keyword evidence="6 9" id="KW-0822">Tryptophan biosynthesis</keyword>
<reference evidence="11" key="1">
    <citation type="submission" date="2021-12" db="EMBL/GenBank/DDBJ databases">
        <title>Novel species in genus Dyadobacter.</title>
        <authorList>
            <person name="Ma C."/>
        </authorList>
    </citation>
    <scope>NUCLEOTIDE SEQUENCE</scope>
    <source>
        <strain evidence="11">CY399</strain>
    </source>
</reference>
<comment type="caution">
    <text evidence="11">The sequence shown here is derived from an EMBL/GenBank/DDBJ whole genome shotgun (WGS) entry which is preliminary data.</text>
</comment>
<dbReference type="PANTHER" id="PTHR42894">
    <property type="entry name" value="N-(5'-PHOSPHORIBOSYL)ANTHRANILATE ISOMERASE"/>
    <property type="match status" value="1"/>
</dbReference>
<dbReference type="InterPro" id="IPR001240">
    <property type="entry name" value="PRAI_dom"/>
</dbReference>
<keyword evidence="8 9" id="KW-0413">Isomerase</keyword>